<accession>A0A8X6J4S0</accession>
<evidence type="ECO:0000313" key="2">
    <source>
        <dbReference type="Proteomes" id="UP000887013"/>
    </source>
</evidence>
<organism evidence="1 2">
    <name type="scientific">Nephila pilipes</name>
    <name type="common">Giant wood spider</name>
    <name type="synonym">Nephila maculata</name>
    <dbReference type="NCBI Taxonomy" id="299642"/>
    <lineage>
        <taxon>Eukaryota</taxon>
        <taxon>Metazoa</taxon>
        <taxon>Ecdysozoa</taxon>
        <taxon>Arthropoda</taxon>
        <taxon>Chelicerata</taxon>
        <taxon>Arachnida</taxon>
        <taxon>Araneae</taxon>
        <taxon>Araneomorphae</taxon>
        <taxon>Entelegynae</taxon>
        <taxon>Araneoidea</taxon>
        <taxon>Nephilidae</taxon>
        <taxon>Nephila</taxon>
    </lineage>
</organism>
<protein>
    <submittedName>
        <fullName evidence="1">Uncharacterized protein</fullName>
    </submittedName>
</protein>
<keyword evidence="2" id="KW-1185">Reference proteome</keyword>
<evidence type="ECO:0000313" key="1">
    <source>
        <dbReference type="EMBL" id="GFS34921.1"/>
    </source>
</evidence>
<sequence length="112" mass="12502">MVKDVGTFRVEFLPSVANLHSTVVKRTGYHSVASPVTVPPQCNLSLAQRRTNPYPRAISWFINLVGTLTKQALSGVTFRGLSELILNALSFLRMNYLNFSGIIRKDMKQMSS</sequence>
<dbReference type="Proteomes" id="UP000887013">
    <property type="component" value="Unassembled WGS sequence"/>
</dbReference>
<comment type="caution">
    <text evidence="1">The sequence shown here is derived from an EMBL/GenBank/DDBJ whole genome shotgun (WGS) entry which is preliminary data.</text>
</comment>
<name>A0A8X6J4S0_NEPPI</name>
<dbReference type="AlphaFoldDB" id="A0A8X6J4S0"/>
<gene>
    <name evidence="1" type="ORF">NPIL_373341</name>
</gene>
<dbReference type="EMBL" id="BMAW01088487">
    <property type="protein sequence ID" value="GFS34921.1"/>
    <property type="molecule type" value="Genomic_DNA"/>
</dbReference>
<reference evidence="1" key="1">
    <citation type="submission" date="2020-08" db="EMBL/GenBank/DDBJ databases">
        <title>Multicomponent nature underlies the extraordinary mechanical properties of spider dragline silk.</title>
        <authorList>
            <person name="Kono N."/>
            <person name="Nakamura H."/>
            <person name="Mori M."/>
            <person name="Yoshida Y."/>
            <person name="Ohtoshi R."/>
            <person name="Malay A.D."/>
            <person name="Moran D.A.P."/>
            <person name="Tomita M."/>
            <person name="Numata K."/>
            <person name="Arakawa K."/>
        </authorList>
    </citation>
    <scope>NUCLEOTIDE SEQUENCE</scope>
</reference>
<proteinExistence type="predicted"/>